<dbReference type="Proteomes" id="UP000248714">
    <property type="component" value="Unassembled WGS sequence"/>
</dbReference>
<sequence>MTSMLPPARDLPPGRQDEIRVEIEHAVAGRGQRRMRLAPVLAAATAVGAVAAGVVFLAPSQQPQTATQPIPTTSEPTTSAPATRPAPVIPGLSEERIAAIEKGCQESAGVQGTPKLYQHVQDEAGKLALIYTGSAVLTCTLDTAAFPYNSGMTSGFNPEWLPGHFSVDNNEAMGGGDVPGNKPIYRGQRGYRLVAGRVDSKVARVTYTQDGRTIDAKIANNTYVARMVHATTWSPPERIDLGEVKAYDAAGNLLGTNNGSDKCFVNPQGVIVSGGWRDPNVDPKTCEQAQPWR</sequence>
<keyword evidence="4" id="KW-1185">Reference proteome</keyword>
<evidence type="ECO:0000313" key="3">
    <source>
        <dbReference type="EMBL" id="RAS65735.1"/>
    </source>
</evidence>
<organism evidence="3 4">
    <name type="scientific">Lentzea atacamensis</name>
    <dbReference type="NCBI Taxonomy" id="531938"/>
    <lineage>
        <taxon>Bacteria</taxon>
        <taxon>Bacillati</taxon>
        <taxon>Actinomycetota</taxon>
        <taxon>Actinomycetes</taxon>
        <taxon>Pseudonocardiales</taxon>
        <taxon>Pseudonocardiaceae</taxon>
        <taxon>Lentzea</taxon>
    </lineage>
</organism>
<protein>
    <submittedName>
        <fullName evidence="3">Uncharacterized protein</fullName>
    </submittedName>
</protein>
<name>A0ABX9E7S1_9PSEU</name>
<feature type="transmembrane region" description="Helical" evidence="2">
    <location>
        <begin position="37"/>
        <end position="58"/>
    </location>
</feature>
<feature type="region of interest" description="Disordered" evidence="1">
    <location>
        <begin position="63"/>
        <end position="85"/>
    </location>
</feature>
<evidence type="ECO:0000313" key="4">
    <source>
        <dbReference type="Proteomes" id="UP000248714"/>
    </source>
</evidence>
<evidence type="ECO:0000256" key="2">
    <source>
        <dbReference type="SAM" id="Phobius"/>
    </source>
</evidence>
<reference evidence="3 4" key="1">
    <citation type="submission" date="2018-06" db="EMBL/GenBank/DDBJ databases">
        <title>Genomic Encyclopedia of Type Strains, Phase IV (KMG-IV): sequencing the most valuable type-strain genomes for metagenomic binning, comparative biology and taxonomic classification.</title>
        <authorList>
            <person name="Goeker M."/>
        </authorList>
    </citation>
    <scope>NUCLEOTIDE SEQUENCE [LARGE SCALE GENOMIC DNA]</scope>
    <source>
        <strain evidence="3 4">DSM 45479</strain>
    </source>
</reference>
<dbReference type="RefSeq" id="WP_112227920.1">
    <property type="nucleotide sequence ID" value="NZ_QLTT01000004.1"/>
</dbReference>
<evidence type="ECO:0000256" key="1">
    <source>
        <dbReference type="SAM" id="MobiDB-lite"/>
    </source>
</evidence>
<proteinExistence type="predicted"/>
<keyword evidence="2" id="KW-0472">Membrane</keyword>
<comment type="caution">
    <text evidence="3">The sequence shown here is derived from an EMBL/GenBank/DDBJ whole genome shotgun (WGS) entry which is preliminary data.</text>
</comment>
<dbReference type="EMBL" id="QLTT01000004">
    <property type="protein sequence ID" value="RAS65735.1"/>
    <property type="molecule type" value="Genomic_DNA"/>
</dbReference>
<accession>A0ABX9E7S1</accession>
<gene>
    <name evidence="3" type="ORF">C8D87_104286</name>
</gene>
<keyword evidence="2" id="KW-0812">Transmembrane</keyword>
<keyword evidence="2" id="KW-1133">Transmembrane helix</keyword>